<dbReference type="SMART" id="SM00848">
    <property type="entry name" value="Inhibitor_I29"/>
    <property type="match status" value="1"/>
</dbReference>
<reference evidence="10 11" key="1">
    <citation type="submission" date="2019-04" db="EMBL/GenBank/DDBJ databases">
        <title>Draft genome of the big-headed turtle Platysternon megacephalum.</title>
        <authorList>
            <person name="Gong S."/>
        </authorList>
    </citation>
    <scope>NUCLEOTIDE SEQUENCE [LARGE SCALE GENOMIC DNA]</scope>
    <source>
        <strain evidence="10">DO16091913</strain>
        <tissue evidence="10">Muscle</tissue>
    </source>
</reference>
<dbReference type="GO" id="GO:0006508">
    <property type="term" value="P:proteolysis"/>
    <property type="evidence" value="ECO:0007669"/>
    <property type="project" value="UniProtKB-KW"/>
</dbReference>
<dbReference type="EMBL" id="QXTE01000095">
    <property type="protein sequence ID" value="TFK06726.1"/>
    <property type="molecule type" value="Genomic_DNA"/>
</dbReference>
<keyword evidence="7" id="KW-0732">Signal</keyword>
<dbReference type="InterPro" id="IPR000169">
    <property type="entry name" value="Pept_cys_AS"/>
</dbReference>
<accession>A0A4D9E968</accession>
<evidence type="ECO:0000313" key="11">
    <source>
        <dbReference type="Proteomes" id="UP000297703"/>
    </source>
</evidence>
<comment type="similarity">
    <text evidence="1">Belongs to the peptidase C1 family.</text>
</comment>
<evidence type="ECO:0000313" key="10">
    <source>
        <dbReference type="EMBL" id="TFK06726.1"/>
    </source>
</evidence>
<evidence type="ECO:0000259" key="9">
    <source>
        <dbReference type="SMART" id="SM00848"/>
    </source>
</evidence>
<evidence type="ECO:0000256" key="2">
    <source>
        <dbReference type="ARBA" id="ARBA00022670"/>
    </source>
</evidence>
<dbReference type="InterPro" id="IPR013201">
    <property type="entry name" value="Prot_inhib_I29"/>
</dbReference>
<evidence type="ECO:0000256" key="5">
    <source>
        <dbReference type="ARBA" id="ARBA00023145"/>
    </source>
</evidence>
<feature type="signal peptide" evidence="7">
    <location>
        <begin position="1"/>
        <end position="17"/>
    </location>
</feature>
<feature type="domain" description="Cathepsin propeptide inhibitor" evidence="9">
    <location>
        <begin position="29"/>
        <end position="89"/>
    </location>
</feature>
<dbReference type="InterPro" id="IPR025661">
    <property type="entry name" value="Pept_asp_AS"/>
</dbReference>
<dbReference type="Gene3D" id="3.90.70.10">
    <property type="entry name" value="Cysteine proteinases"/>
    <property type="match status" value="1"/>
</dbReference>
<dbReference type="CDD" id="cd02248">
    <property type="entry name" value="Peptidase_C1A"/>
    <property type="match status" value="1"/>
</dbReference>
<keyword evidence="11" id="KW-1185">Reference proteome</keyword>
<dbReference type="InterPro" id="IPR000668">
    <property type="entry name" value="Peptidase_C1A_C"/>
</dbReference>
<dbReference type="PROSITE" id="PS00640">
    <property type="entry name" value="THIOL_PROTEASE_ASN"/>
    <property type="match status" value="1"/>
</dbReference>
<dbReference type="FunFam" id="3.90.70.10:FF:000006">
    <property type="entry name" value="Cathepsin S"/>
    <property type="match status" value="1"/>
</dbReference>
<dbReference type="PANTHER" id="PTHR12411">
    <property type="entry name" value="CYSTEINE PROTEASE FAMILY C1-RELATED"/>
    <property type="match status" value="1"/>
</dbReference>
<feature type="chain" id="PRO_5020024795" evidence="7">
    <location>
        <begin position="18"/>
        <end position="335"/>
    </location>
</feature>
<dbReference type="Proteomes" id="UP000297703">
    <property type="component" value="Unassembled WGS sequence"/>
</dbReference>
<dbReference type="PRINTS" id="PR00705">
    <property type="entry name" value="PAPAIN"/>
</dbReference>
<dbReference type="Pfam" id="PF08246">
    <property type="entry name" value="Inhibitor_I29"/>
    <property type="match status" value="1"/>
</dbReference>
<dbReference type="PROSITE" id="PS00139">
    <property type="entry name" value="THIOL_PROTEASE_CYS"/>
    <property type="match status" value="1"/>
</dbReference>
<evidence type="ECO:0000256" key="1">
    <source>
        <dbReference type="ARBA" id="ARBA00008455"/>
    </source>
</evidence>
<dbReference type="InterPro" id="IPR013128">
    <property type="entry name" value="Peptidase_C1A"/>
</dbReference>
<keyword evidence="2" id="KW-0645">Protease</keyword>
<name>A0A4D9E968_9SAUR</name>
<proteinExistence type="inferred from homology"/>
<keyword evidence="6" id="KW-1015">Disulfide bond</keyword>
<dbReference type="Pfam" id="PF00112">
    <property type="entry name" value="Peptidase_C1"/>
    <property type="match status" value="1"/>
</dbReference>
<gene>
    <name evidence="10" type="ORF">DR999_PMT10630</name>
</gene>
<reference evidence="10 11" key="2">
    <citation type="submission" date="2019-04" db="EMBL/GenBank/DDBJ databases">
        <title>The genome sequence of big-headed turtle.</title>
        <authorList>
            <person name="Gong S."/>
        </authorList>
    </citation>
    <scope>NUCLEOTIDE SEQUENCE [LARGE SCALE GENOMIC DNA]</scope>
    <source>
        <strain evidence="10">DO16091913</strain>
        <tissue evidence="10">Muscle</tissue>
    </source>
</reference>
<dbReference type="InterPro" id="IPR039417">
    <property type="entry name" value="Peptidase_C1A_papain-like"/>
</dbReference>
<evidence type="ECO:0000256" key="7">
    <source>
        <dbReference type="SAM" id="SignalP"/>
    </source>
</evidence>
<keyword evidence="4" id="KW-0788">Thiol protease</keyword>
<sequence length="335" mass="37522">MLTVGSVLLLMVAASVANTGKDPTLHSHWERWKTIYQKQYSSEEEELFRRLIWEKTLKMVTVHNLEESMGKHSYTMAMNGFADMTSEEVTATMTGLRVSDSEMDNLTVDWPQESIQDQAPDCIDWRKSGYVTNVKNQGSCGSCWAFSAVGALEGQLKKKTGRLVSLSPQNLIDCSWKYGNHGCNGGFMTNAFRYVINNRGIDSETSYPYEGRDKNCRYKTSGRAATCVSYKKIPKGSETYLERTVASVGPISVGIDASLRSFQQYHSGVYYDSKCSSSHINHAILVVGYCVDRGVPYWLIKNSWGTRWGDQGYIRMAKNRGNLCGIASLASYPLM</sequence>
<dbReference type="OrthoDB" id="65740at2759"/>
<dbReference type="AlphaFoldDB" id="A0A4D9E968"/>
<dbReference type="InterPro" id="IPR038765">
    <property type="entry name" value="Papain-like_cys_pep_sf"/>
</dbReference>
<dbReference type="SMART" id="SM00645">
    <property type="entry name" value="Pept_C1"/>
    <property type="match status" value="1"/>
</dbReference>
<dbReference type="GO" id="GO:0008234">
    <property type="term" value="F:cysteine-type peptidase activity"/>
    <property type="evidence" value="ECO:0007669"/>
    <property type="project" value="UniProtKB-KW"/>
</dbReference>
<keyword evidence="3" id="KW-0378">Hydrolase</keyword>
<keyword evidence="5" id="KW-0865">Zymogen</keyword>
<evidence type="ECO:0000256" key="3">
    <source>
        <dbReference type="ARBA" id="ARBA00022801"/>
    </source>
</evidence>
<protein>
    <submittedName>
        <fullName evidence="10">G protein-regulated inducer of neurite outgrowth 2</fullName>
    </submittedName>
</protein>
<dbReference type="SUPFAM" id="SSF54001">
    <property type="entry name" value="Cysteine proteinases"/>
    <property type="match status" value="1"/>
</dbReference>
<feature type="domain" description="Peptidase C1A papain C-terminal" evidence="8">
    <location>
        <begin position="119"/>
        <end position="334"/>
    </location>
</feature>
<dbReference type="STRING" id="55544.A0A4D9E968"/>
<evidence type="ECO:0000259" key="8">
    <source>
        <dbReference type="SMART" id="SM00645"/>
    </source>
</evidence>
<organism evidence="10 11">
    <name type="scientific">Platysternon megacephalum</name>
    <name type="common">big-headed turtle</name>
    <dbReference type="NCBI Taxonomy" id="55544"/>
    <lineage>
        <taxon>Eukaryota</taxon>
        <taxon>Metazoa</taxon>
        <taxon>Chordata</taxon>
        <taxon>Craniata</taxon>
        <taxon>Vertebrata</taxon>
        <taxon>Euteleostomi</taxon>
        <taxon>Archelosauria</taxon>
        <taxon>Testudinata</taxon>
        <taxon>Testudines</taxon>
        <taxon>Cryptodira</taxon>
        <taxon>Durocryptodira</taxon>
        <taxon>Testudinoidea</taxon>
        <taxon>Platysternidae</taxon>
        <taxon>Platysternon</taxon>
    </lineage>
</organism>
<comment type="caution">
    <text evidence="10">The sequence shown here is derived from an EMBL/GenBank/DDBJ whole genome shotgun (WGS) entry which is preliminary data.</text>
</comment>
<evidence type="ECO:0000256" key="4">
    <source>
        <dbReference type="ARBA" id="ARBA00022807"/>
    </source>
</evidence>
<evidence type="ECO:0000256" key="6">
    <source>
        <dbReference type="ARBA" id="ARBA00023157"/>
    </source>
</evidence>